<gene>
    <name evidence="2" type="ORF">B5F75_00320</name>
</gene>
<reference evidence="3" key="1">
    <citation type="submission" date="2017-04" db="EMBL/GenBank/DDBJ databases">
        <title>Function of individual gut microbiota members based on whole genome sequencing of pure cultures obtained from chicken caecum.</title>
        <authorList>
            <person name="Medvecky M."/>
            <person name="Cejkova D."/>
            <person name="Polansky O."/>
            <person name="Karasova D."/>
            <person name="Kubasova T."/>
            <person name="Cizek A."/>
            <person name="Rychlik I."/>
        </authorList>
    </citation>
    <scope>NUCLEOTIDE SEQUENCE [LARGE SCALE GENOMIC DNA]</scope>
    <source>
        <strain evidence="3">An273</strain>
    </source>
</reference>
<evidence type="ECO:0000313" key="2">
    <source>
        <dbReference type="EMBL" id="OUO57260.1"/>
    </source>
</evidence>
<protein>
    <submittedName>
        <fullName evidence="2">Uncharacterized protein</fullName>
    </submittedName>
</protein>
<keyword evidence="1" id="KW-0732">Signal</keyword>
<proteinExistence type="predicted"/>
<feature type="chain" id="PRO_5013142040" evidence="1">
    <location>
        <begin position="19"/>
        <end position="209"/>
    </location>
</feature>
<evidence type="ECO:0000256" key="1">
    <source>
        <dbReference type="SAM" id="SignalP"/>
    </source>
</evidence>
<accession>A0A1Y4DLT5</accession>
<name>A0A1Y4DLT5_9BACT</name>
<dbReference type="Proteomes" id="UP000196368">
    <property type="component" value="Unassembled WGS sequence"/>
</dbReference>
<dbReference type="RefSeq" id="WP_087286234.1">
    <property type="nucleotide sequence ID" value="NZ_NFJD01000001.1"/>
</dbReference>
<organism evidence="2 3">
    <name type="scientific">Candidatus Avelusimicrobium gallicola</name>
    <dbReference type="NCBI Taxonomy" id="2562704"/>
    <lineage>
        <taxon>Bacteria</taxon>
        <taxon>Pseudomonadati</taxon>
        <taxon>Elusimicrobiota</taxon>
        <taxon>Elusimicrobia</taxon>
        <taxon>Elusimicrobiales</taxon>
        <taxon>Elusimicrobiaceae</taxon>
        <taxon>Candidatus Avelusimicrobium</taxon>
    </lineage>
</organism>
<keyword evidence="3" id="KW-1185">Reference proteome</keyword>
<evidence type="ECO:0000313" key="3">
    <source>
        <dbReference type="Proteomes" id="UP000196368"/>
    </source>
</evidence>
<sequence length="209" mass="23741">MFKRILTFSLAVLLAACAGGRVKEIPADVRDYRKVDFFTQGRTQAAFKVLGQMDQDYMEGVLRIKKIGERDYDVVLMTGAAYRVLHATVSPEGVAYRYLFKEADTPLVRGRITQFLNLLLAEEGQFKSRRFKGENVIVTYQGREAKEQFFYRKGEFYPYAAKSVVALNTGDLAYEEYAPFDAEGTTEVPHVVVYKDGNVTLDMTLISLR</sequence>
<dbReference type="EMBL" id="NFJD01000001">
    <property type="protein sequence ID" value="OUO57260.1"/>
    <property type="molecule type" value="Genomic_DNA"/>
</dbReference>
<comment type="caution">
    <text evidence="2">The sequence shown here is derived from an EMBL/GenBank/DDBJ whole genome shotgun (WGS) entry which is preliminary data.</text>
</comment>
<feature type="signal peptide" evidence="1">
    <location>
        <begin position="1"/>
        <end position="18"/>
    </location>
</feature>
<dbReference type="AlphaFoldDB" id="A0A1Y4DLT5"/>
<dbReference type="PROSITE" id="PS51257">
    <property type="entry name" value="PROKAR_LIPOPROTEIN"/>
    <property type="match status" value="1"/>
</dbReference>